<sequence>MTPPNSSALIHGDRRLTTGNTTADMSSGGWRPS</sequence>
<accession>A0A392NXE3</accession>
<evidence type="ECO:0000256" key="1">
    <source>
        <dbReference type="SAM" id="MobiDB-lite"/>
    </source>
</evidence>
<reference evidence="2 3" key="1">
    <citation type="journal article" date="2018" name="Front. Plant Sci.">
        <title>Red Clover (Trifolium pratense) and Zigzag Clover (T. medium) - A Picture of Genomic Similarities and Differences.</title>
        <authorList>
            <person name="Dluhosova J."/>
            <person name="Istvanek J."/>
            <person name="Nedelnik J."/>
            <person name="Repkova J."/>
        </authorList>
    </citation>
    <scope>NUCLEOTIDE SEQUENCE [LARGE SCALE GENOMIC DNA]</scope>
    <source>
        <strain evidence="3">cv. 10/8</strain>
        <tissue evidence="2">Leaf</tissue>
    </source>
</reference>
<dbReference type="Proteomes" id="UP000265520">
    <property type="component" value="Unassembled WGS sequence"/>
</dbReference>
<feature type="region of interest" description="Disordered" evidence="1">
    <location>
        <begin position="1"/>
        <end position="33"/>
    </location>
</feature>
<keyword evidence="3" id="KW-1185">Reference proteome</keyword>
<protein>
    <submittedName>
        <fullName evidence="2">Uncharacterized protein</fullName>
    </submittedName>
</protein>
<comment type="caution">
    <text evidence="2">The sequence shown here is derived from an EMBL/GenBank/DDBJ whole genome shotgun (WGS) entry which is preliminary data.</text>
</comment>
<proteinExistence type="predicted"/>
<feature type="non-terminal residue" evidence="2">
    <location>
        <position position="33"/>
    </location>
</feature>
<dbReference type="AlphaFoldDB" id="A0A392NXE3"/>
<evidence type="ECO:0000313" key="3">
    <source>
        <dbReference type="Proteomes" id="UP000265520"/>
    </source>
</evidence>
<dbReference type="EMBL" id="LXQA010054376">
    <property type="protein sequence ID" value="MCI04122.1"/>
    <property type="molecule type" value="Genomic_DNA"/>
</dbReference>
<name>A0A392NXE3_9FABA</name>
<organism evidence="2 3">
    <name type="scientific">Trifolium medium</name>
    <dbReference type="NCBI Taxonomy" id="97028"/>
    <lineage>
        <taxon>Eukaryota</taxon>
        <taxon>Viridiplantae</taxon>
        <taxon>Streptophyta</taxon>
        <taxon>Embryophyta</taxon>
        <taxon>Tracheophyta</taxon>
        <taxon>Spermatophyta</taxon>
        <taxon>Magnoliopsida</taxon>
        <taxon>eudicotyledons</taxon>
        <taxon>Gunneridae</taxon>
        <taxon>Pentapetalae</taxon>
        <taxon>rosids</taxon>
        <taxon>fabids</taxon>
        <taxon>Fabales</taxon>
        <taxon>Fabaceae</taxon>
        <taxon>Papilionoideae</taxon>
        <taxon>50 kb inversion clade</taxon>
        <taxon>NPAAA clade</taxon>
        <taxon>Hologalegina</taxon>
        <taxon>IRL clade</taxon>
        <taxon>Trifolieae</taxon>
        <taxon>Trifolium</taxon>
    </lineage>
</organism>
<evidence type="ECO:0000313" key="2">
    <source>
        <dbReference type="EMBL" id="MCI04122.1"/>
    </source>
</evidence>